<dbReference type="InterPro" id="IPR036388">
    <property type="entry name" value="WH-like_DNA-bd_sf"/>
</dbReference>
<evidence type="ECO:0000313" key="3">
    <source>
        <dbReference type="EMBL" id="MBP2026892.1"/>
    </source>
</evidence>
<dbReference type="SUPFAM" id="SSF50249">
    <property type="entry name" value="Nucleic acid-binding proteins"/>
    <property type="match status" value="1"/>
</dbReference>
<evidence type="ECO:0000313" key="4">
    <source>
        <dbReference type="Proteomes" id="UP001314903"/>
    </source>
</evidence>
<dbReference type="EMBL" id="JAGGLI010000005">
    <property type="protein sequence ID" value="MBP2026892.1"/>
    <property type="molecule type" value="Genomic_DNA"/>
</dbReference>
<dbReference type="InterPro" id="IPR012340">
    <property type="entry name" value="NA-bd_OB-fold"/>
</dbReference>
<dbReference type="PANTHER" id="PTHR37296:SF1">
    <property type="entry name" value="CONSERVED VIRULENCE FACTOR B"/>
    <property type="match status" value="1"/>
</dbReference>
<feature type="domain" description="S1 motif" evidence="2">
    <location>
        <begin position="145"/>
        <end position="206"/>
    </location>
</feature>
<comment type="similarity">
    <text evidence="1">Belongs to the CvfB family.</text>
</comment>
<organism evidence="3 4">
    <name type="scientific">Acetoanaerobium pronyense</name>
    <dbReference type="NCBI Taxonomy" id="1482736"/>
    <lineage>
        <taxon>Bacteria</taxon>
        <taxon>Bacillati</taxon>
        <taxon>Bacillota</taxon>
        <taxon>Clostridia</taxon>
        <taxon>Peptostreptococcales</taxon>
        <taxon>Filifactoraceae</taxon>
        <taxon>Acetoanaerobium</taxon>
    </lineage>
</organism>
<accession>A0ABS4KGI6</accession>
<keyword evidence="4" id="KW-1185">Reference proteome</keyword>
<reference evidence="3 4" key="1">
    <citation type="submission" date="2021-03" db="EMBL/GenBank/DDBJ databases">
        <title>Genomic Encyclopedia of Type Strains, Phase IV (KMG-IV): sequencing the most valuable type-strain genomes for metagenomic binning, comparative biology and taxonomic classification.</title>
        <authorList>
            <person name="Goeker M."/>
        </authorList>
    </citation>
    <scope>NUCLEOTIDE SEQUENCE [LARGE SCALE GENOMIC DNA]</scope>
    <source>
        <strain evidence="3 4">DSM 27512</strain>
    </source>
</reference>
<proteinExistence type="inferred from homology"/>
<comment type="caution">
    <text evidence="3">The sequence shown here is derived from an EMBL/GenBank/DDBJ whole genome shotgun (WGS) entry which is preliminary data.</text>
</comment>
<sequence length="277" mass="31387">MIELGKFQKLKVLRFVSIGAYLGTGEKGEEVLLPKKQVPEDISLGEDIEVFIYRDSQDRLVATTRTPKLSVGEVAPLKVIEITDIGAFLDWGLEKDLLLPFKEQTVKVEEGNEYIVGLYVDKSDRLCATMDTYSVLSSDSPYKVGDMIEGMIYSIKKDVGIFVAVDGKYHGMIPISESMRLYSRGEWIKARVIHIDEEGKLRLSFRLNVVDQMDKDSYTILKEIEKQGGTLFITDKSDPEEIKKQLSMSKKAFKRGVGRLLKDGKIEITEDYIKLTK</sequence>
<dbReference type="Pfam" id="PF00575">
    <property type="entry name" value="S1"/>
    <property type="match status" value="1"/>
</dbReference>
<dbReference type="InterPro" id="IPR003029">
    <property type="entry name" value="S1_domain"/>
</dbReference>
<dbReference type="Gene3D" id="1.10.10.10">
    <property type="entry name" value="Winged helix-like DNA-binding domain superfamily/Winged helix DNA-binding domain"/>
    <property type="match status" value="1"/>
</dbReference>
<dbReference type="PANTHER" id="PTHR37296">
    <property type="entry name" value="CONSERVED VIRULENCE FACTOR B"/>
    <property type="match status" value="1"/>
</dbReference>
<dbReference type="Proteomes" id="UP001314903">
    <property type="component" value="Unassembled WGS sequence"/>
</dbReference>
<name>A0ABS4KGI6_9FIRM</name>
<protein>
    <submittedName>
        <fullName evidence="3">RNA-binding protein (Virulence factor B family)</fullName>
    </submittedName>
</protein>
<dbReference type="InterPro" id="IPR014464">
    <property type="entry name" value="CvfB_fam"/>
</dbReference>
<dbReference type="RefSeq" id="WP_209659355.1">
    <property type="nucleotide sequence ID" value="NZ_JAGGLI010000005.1"/>
</dbReference>
<gene>
    <name evidence="3" type="ORF">J2Z35_000684</name>
</gene>
<dbReference type="Pfam" id="PF17783">
    <property type="entry name" value="WHD_CvfB"/>
    <property type="match status" value="1"/>
</dbReference>
<dbReference type="Gene3D" id="2.40.50.140">
    <property type="entry name" value="Nucleic acid-binding proteins"/>
    <property type="match status" value="2"/>
</dbReference>
<dbReference type="Pfam" id="PF13509">
    <property type="entry name" value="S1_2"/>
    <property type="match status" value="2"/>
</dbReference>
<evidence type="ECO:0000259" key="2">
    <source>
        <dbReference type="PROSITE" id="PS50126"/>
    </source>
</evidence>
<dbReference type="InterPro" id="IPR040764">
    <property type="entry name" value="CvfB_WH"/>
</dbReference>
<dbReference type="InterPro" id="IPR039566">
    <property type="entry name" value="CvfB_S1_st"/>
</dbReference>
<evidence type="ECO:0000256" key="1">
    <source>
        <dbReference type="PIRNR" id="PIRNR012524"/>
    </source>
</evidence>
<dbReference type="PIRSF" id="PIRSF012524">
    <property type="entry name" value="YitL_S1"/>
    <property type="match status" value="1"/>
</dbReference>
<dbReference type="PROSITE" id="PS50126">
    <property type="entry name" value="S1"/>
    <property type="match status" value="1"/>
</dbReference>
<dbReference type="SMART" id="SM00316">
    <property type="entry name" value="S1"/>
    <property type="match status" value="3"/>
</dbReference>